<dbReference type="PANTHER" id="PTHR31793">
    <property type="entry name" value="4-HYDROXYBENZOYL-COA THIOESTERASE FAMILY MEMBER"/>
    <property type="match status" value="1"/>
</dbReference>
<dbReference type="SUPFAM" id="SSF54637">
    <property type="entry name" value="Thioesterase/thiol ester dehydrase-isomerase"/>
    <property type="match status" value="1"/>
</dbReference>
<dbReference type="InterPro" id="IPR050563">
    <property type="entry name" value="4-hydroxybenzoyl-CoA_TE"/>
</dbReference>
<evidence type="ECO:0000256" key="1">
    <source>
        <dbReference type="ARBA" id="ARBA00005953"/>
    </source>
</evidence>
<dbReference type="InterPro" id="IPR006684">
    <property type="entry name" value="YbgC/YbaW"/>
</dbReference>
<comment type="similarity">
    <text evidence="1">Belongs to the 4-hydroxybenzoyl-CoA thioesterase family.</text>
</comment>
<sequence>MREHETPLTVRFNEVDSYGVAWHGHYVAWLEVGRNDLAGRFGLDAAQIGELGYLAPVVDLEFSYRRPARFNEELRIMTTALRTETATIEFATRILGADGTLCARGRTVHALTDRQGVLQYRLPPAVGERLERLLAWTEGS</sequence>
<dbReference type="AlphaFoldDB" id="A0A0C1TWZ7"/>
<dbReference type="Pfam" id="PF13279">
    <property type="entry name" value="4HBT_2"/>
    <property type="match status" value="1"/>
</dbReference>
<dbReference type="EMBL" id="JXBL01000001">
    <property type="protein sequence ID" value="KIE43908.1"/>
    <property type="molecule type" value="Genomic_DNA"/>
</dbReference>
<dbReference type="PIRSF" id="PIRSF003230">
    <property type="entry name" value="YbgC"/>
    <property type="match status" value="1"/>
</dbReference>
<reference evidence="3 4" key="1">
    <citation type="submission" date="2015-01" db="EMBL/GenBank/DDBJ databases">
        <title>Genome sequence of the anaerobic bacterium Geobacter soli GSS01, a dissimilatory Fe(III) reducer from soil.</title>
        <authorList>
            <person name="Yang G."/>
            <person name="Zhou S."/>
        </authorList>
    </citation>
    <scope>NUCLEOTIDE SEQUENCE [LARGE SCALE GENOMIC DNA]</scope>
    <source>
        <strain evidence="3 4">GSS01</strain>
    </source>
</reference>
<dbReference type="CDD" id="cd00586">
    <property type="entry name" value="4HBT"/>
    <property type="match status" value="1"/>
</dbReference>
<dbReference type="InterPro" id="IPR029069">
    <property type="entry name" value="HotDog_dom_sf"/>
</dbReference>
<keyword evidence="4" id="KW-1185">Reference proteome</keyword>
<evidence type="ECO:0000256" key="2">
    <source>
        <dbReference type="ARBA" id="ARBA00022801"/>
    </source>
</evidence>
<dbReference type="RefSeq" id="WP_039647779.1">
    <property type="nucleotide sequence ID" value="NZ_JXBL01000001.1"/>
</dbReference>
<dbReference type="Gene3D" id="3.10.129.10">
    <property type="entry name" value="Hotdog Thioesterase"/>
    <property type="match status" value="1"/>
</dbReference>
<dbReference type="PANTHER" id="PTHR31793:SF27">
    <property type="entry name" value="NOVEL THIOESTERASE SUPERFAMILY DOMAIN AND SAPOSIN A-TYPE DOMAIN CONTAINING PROTEIN (0610012H03RIK)"/>
    <property type="match status" value="1"/>
</dbReference>
<accession>A0A0C1TWZ7</accession>
<evidence type="ECO:0000313" key="4">
    <source>
        <dbReference type="Proteomes" id="UP000031433"/>
    </source>
</evidence>
<proteinExistence type="inferred from homology"/>
<dbReference type="GO" id="GO:0047617">
    <property type="term" value="F:fatty acyl-CoA hydrolase activity"/>
    <property type="evidence" value="ECO:0007669"/>
    <property type="project" value="TreeGrafter"/>
</dbReference>
<keyword evidence="2" id="KW-0378">Hydrolase</keyword>
<gene>
    <name evidence="3" type="ORF">SE37_15385</name>
</gene>
<evidence type="ECO:0000313" key="3">
    <source>
        <dbReference type="EMBL" id="KIE43908.1"/>
    </source>
</evidence>
<protein>
    <submittedName>
        <fullName evidence="3">Acyl-CoA thioesterase</fullName>
    </submittedName>
</protein>
<comment type="caution">
    <text evidence="3">The sequence shown here is derived from an EMBL/GenBank/DDBJ whole genome shotgun (WGS) entry which is preliminary data.</text>
</comment>
<organism evidence="3 4">
    <name type="scientific">Geobacter soli</name>
    <dbReference type="NCBI Taxonomy" id="1510391"/>
    <lineage>
        <taxon>Bacteria</taxon>
        <taxon>Pseudomonadati</taxon>
        <taxon>Thermodesulfobacteriota</taxon>
        <taxon>Desulfuromonadia</taxon>
        <taxon>Geobacterales</taxon>
        <taxon>Geobacteraceae</taxon>
        <taxon>Geobacter</taxon>
    </lineage>
</organism>
<dbReference type="Proteomes" id="UP000031433">
    <property type="component" value="Unassembled WGS sequence"/>
</dbReference>
<name>A0A0C1TWZ7_9BACT</name>